<dbReference type="AlphaFoldDB" id="A0A5B8MU46"/>
<organism evidence="5 6">
    <name type="scientific">Chloropicon primus</name>
    <dbReference type="NCBI Taxonomy" id="1764295"/>
    <lineage>
        <taxon>Eukaryota</taxon>
        <taxon>Viridiplantae</taxon>
        <taxon>Chlorophyta</taxon>
        <taxon>Chloropicophyceae</taxon>
        <taxon>Chloropicales</taxon>
        <taxon>Chloropicaceae</taxon>
        <taxon>Chloropicon</taxon>
    </lineage>
</organism>
<accession>A0A5B8MU46</accession>
<reference evidence="5 6" key="1">
    <citation type="submission" date="2018-07" db="EMBL/GenBank/DDBJ databases">
        <title>The complete nuclear genome of the prasinophyte Chloropicon primus (CCMP1205).</title>
        <authorList>
            <person name="Pombert J.-F."/>
            <person name="Otis C."/>
            <person name="Turmel M."/>
            <person name="Lemieux C."/>
        </authorList>
    </citation>
    <scope>NUCLEOTIDE SEQUENCE [LARGE SCALE GENOMIC DNA]</scope>
    <source>
        <strain evidence="5 6">CCMP1205</strain>
    </source>
</reference>
<dbReference type="GO" id="GO:0016226">
    <property type="term" value="P:iron-sulfur cluster assembly"/>
    <property type="evidence" value="ECO:0007669"/>
    <property type="project" value="InterPro"/>
</dbReference>
<evidence type="ECO:0000256" key="2">
    <source>
        <dbReference type="ARBA" id="ARBA00011748"/>
    </source>
</evidence>
<dbReference type="InterPro" id="IPR034904">
    <property type="entry name" value="FSCA_dom_sf"/>
</dbReference>
<comment type="similarity">
    <text evidence="1">Belongs to the NifU family.</text>
</comment>
<dbReference type="Gene3D" id="3.30.300.130">
    <property type="entry name" value="Fe-S cluster assembly (FSCA)"/>
    <property type="match status" value="2"/>
</dbReference>
<name>A0A5B8MU46_9CHLO</name>
<dbReference type="GO" id="GO:0005198">
    <property type="term" value="F:structural molecule activity"/>
    <property type="evidence" value="ECO:0007669"/>
    <property type="project" value="UniProtKB-ARBA"/>
</dbReference>
<dbReference type="EMBL" id="CP031042">
    <property type="protein sequence ID" value="QDZ22962.1"/>
    <property type="molecule type" value="Genomic_DNA"/>
</dbReference>
<dbReference type="GO" id="GO:0005506">
    <property type="term" value="F:iron ion binding"/>
    <property type="evidence" value="ECO:0007669"/>
    <property type="project" value="InterPro"/>
</dbReference>
<feature type="compositionally biased region" description="Basic and acidic residues" evidence="3">
    <location>
        <begin position="237"/>
        <end position="246"/>
    </location>
</feature>
<feature type="region of interest" description="Disordered" evidence="3">
    <location>
        <begin position="158"/>
        <end position="282"/>
    </location>
</feature>
<evidence type="ECO:0000256" key="3">
    <source>
        <dbReference type="SAM" id="MobiDB-lite"/>
    </source>
</evidence>
<gene>
    <name evidence="5" type="ORF">A3770_09p54800</name>
</gene>
<evidence type="ECO:0000313" key="6">
    <source>
        <dbReference type="Proteomes" id="UP000316726"/>
    </source>
</evidence>
<dbReference type="STRING" id="1764295.A0A5B8MU46"/>
<feature type="compositionally biased region" description="Basic and acidic residues" evidence="3">
    <location>
        <begin position="182"/>
        <end position="196"/>
    </location>
</feature>
<dbReference type="GO" id="GO:0005739">
    <property type="term" value="C:mitochondrion"/>
    <property type="evidence" value="ECO:0007669"/>
    <property type="project" value="TreeGrafter"/>
</dbReference>
<evidence type="ECO:0000259" key="4">
    <source>
        <dbReference type="Pfam" id="PF01106"/>
    </source>
</evidence>
<dbReference type="OrthoDB" id="565552at2759"/>
<feature type="domain" description="NIF system FeS cluster assembly NifU C-terminal" evidence="4">
    <location>
        <begin position="289"/>
        <end position="349"/>
    </location>
</feature>
<dbReference type="Pfam" id="PF01106">
    <property type="entry name" value="NifU"/>
    <property type="match status" value="1"/>
</dbReference>
<keyword evidence="6" id="KW-1185">Reference proteome</keyword>
<dbReference type="InterPro" id="IPR001075">
    <property type="entry name" value="NIF_FeS_clus_asmbl_NifU_C"/>
</dbReference>
<protein>
    <submittedName>
        <fullName evidence="5">FeS cluster assembly protein NifU</fullName>
    </submittedName>
</protein>
<sequence length="436" mass="46504">MVVAMTMTMMSGPPGRCLRLRAVVSDDNVPEGHANLHNELYGDKSEGGKAHAAVVVNDFDEVLEGELDGTTLFVTSEWLEKRDGTKPCGLYAIYDEGESLKFVGYSRNIVLAIRGYTEVDAEGKPDEFKHCRVKLISGKRLTSRAYMQQQRDSWVEDLTGAKGGEGEGVALSSGQGPQPAVKRSEAEEATHEEQKLKMRKAMGDSLDAPASGQETEDKKQRRLNTIKAVEGDDWSEVIDRQTRETRGQSPATEEGSAPADRVSPFAKPGSAMPRGGEAGGRSVMDADTVNEVLDEVRPYLIADGGNVSVVAVEDGVVKLALEGACGSCASATATMSMGIERALRNHFGSLLKQVVRVDPGAGGGSDEGVAPSAVDAHLDMLRSAIENYGGSVRVKSVDGAVCVVQYKGPPPLSKGIEAAIKDSFPALRQINFVSFD</sequence>
<dbReference type="GO" id="GO:0051536">
    <property type="term" value="F:iron-sulfur cluster binding"/>
    <property type="evidence" value="ECO:0007669"/>
    <property type="project" value="InterPro"/>
</dbReference>
<dbReference type="GO" id="GO:0009536">
    <property type="term" value="C:plastid"/>
    <property type="evidence" value="ECO:0007669"/>
    <property type="project" value="UniProtKB-ARBA"/>
</dbReference>
<evidence type="ECO:0000256" key="1">
    <source>
        <dbReference type="ARBA" id="ARBA00006420"/>
    </source>
</evidence>
<dbReference type="SUPFAM" id="SSF117916">
    <property type="entry name" value="Fe-S cluster assembly (FSCA) domain-like"/>
    <property type="match status" value="1"/>
</dbReference>
<proteinExistence type="inferred from homology"/>
<dbReference type="PANTHER" id="PTHR11178">
    <property type="entry name" value="IRON-SULFUR CLUSTER SCAFFOLD PROTEIN NFU-RELATED"/>
    <property type="match status" value="1"/>
</dbReference>
<comment type="subunit">
    <text evidence="2">Homodimer; disulfide-linked.</text>
</comment>
<dbReference type="PANTHER" id="PTHR11178:SF15">
    <property type="entry name" value="NIFU-LIKE PROTEIN 1, CHLOROPLASTIC"/>
    <property type="match status" value="1"/>
</dbReference>
<evidence type="ECO:0000313" key="5">
    <source>
        <dbReference type="EMBL" id="QDZ22962.1"/>
    </source>
</evidence>
<dbReference type="Proteomes" id="UP000316726">
    <property type="component" value="Chromosome 9"/>
</dbReference>
<dbReference type="FunFam" id="3.30.300.130:FF:000003">
    <property type="entry name" value="NifU-like protein 3, chloroplastic"/>
    <property type="match status" value="1"/>
</dbReference>